<dbReference type="InterPro" id="IPR014729">
    <property type="entry name" value="Rossmann-like_a/b/a_fold"/>
</dbReference>
<dbReference type="InterPro" id="IPR006016">
    <property type="entry name" value="UspA"/>
</dbReference>
<dbReference type="InterPro" id="IPR006015">
    <property type="entry name" value="Universal_stress_UspA"/>
</dbReference>
<accession>A0ABS8GVE3</accession>
<dbReference type="PRINTS" id="PR01438">
    <property type="entry name" value="UNVRSLSTRESS"/>
</dbReference>
<comment type="similarity">
    <text evidence="1">Belongs to the universal stress protein A family.</text>
</comment>
<comment type="caution">
    <text evidence="3">The sequence shown here is derived from an EMBL/GenBank/DDBJ whole genome shotgun (WGS) entry which is preliminary data.</text>
</comment>
<feature type="domain" description="UspA" evidence="2">
    <location>
        <begin position="1"/>
        <end position="146"/>
    </location>
</feature>
<keyword evidence="4" id="KW-1185">Reference proteome</keyword>
<dbReference type="EMBL" id="JAJGMW010000021">
    <property type="protein sequence ID" value="MCC4213964.1"/>
    <property type="molecule type" value="Genomic_DNA"/>
</dbReference>
<sequence>MRKIVIPTDFSETSMNAIKYALALFKYDLCDFVVIHAFADEVYENTRDMDREGFEIYKGRFQKKVEKQLQEEVGAMLQTTANPRHKYRFEARFGSLVDETNDLIERDNSDIVVMGTRGKTGDKNVTFGSQTLQVIKYVKCPVLAVPLGFEGYPVKKILFATDYRIPYQRRELKLLNVLGKNFGAQLTVVHFSEYEKRSHRQEDNRSFLECCLDKARTSYLKHASNAITGGINQLLQEQDFDMLVMVNHRHSYMEELLYHSTIEKIGLEIKIPFLVLQNLHR</sequence>
<dbReference type="RefSeq" id="WP_228231036.1">
    <property type="nucleotide sequence ID" value="NZ_JAJGMW010000021.1"/>
</dbReference>
<dbReference type="PANTHER" id="PTHR46268:SF6">
    <property type="entry name" value="UNIVERSAL STRESS PROTEIN UP12"/>
    <property type="match status" value="1"/>
</dbReference>
<reference evidence="3 4" key="1">
    <citation type="submission" date="2021-11" db="EMBL/GenBank/DDBJ databases">
        <title>Seasonal and diel survey of microbial diversity of the Tyrrhenian coast.</title>
        <authorList>
            <person name="Gattoni G."/>
            <person name="Corral P."/>
        </authorList>
    </citation>
    <scope>NUCLEOTIDE SEQUENCE [LARGE SCALE GENOMIC DNA]</scope>
    <source>
        <strain evidence="3 4">Mr9</strain>
    </source>
</reference>
<proteinExistence type="inferred from homology"/>
<dbReference type="PANTHER" id="PTHR46268">
    <property type="entry name" value="STRESS RESPONSE PROTEIN NHAX"/>
    <property type="match status" value="1"/>
</dbReference>
<protein>
    <submittedName>
        <fullName evidence="3">Universal stress protein</fullName>
    </submittedName>
</protein>
<evidence type="ECO:0000256" key="1">
    <source>
        <dbReference type="ARBA" id="ARBA00008791"/>
    </source>
</evidence>
<dbReference type="SUPFAM" id="SSF52402">
    <property type="entry name" value="Adenine nucleotide alpha hydrolases-like"/>
    <property type="match status" value="2"/>
</dbReference>
<evidence type="ECO:0000313" key="3">
    <source>
        <dbReference type="EMBL" id="MCC4213964.1"/>
    </source>
</evidence>
<organism evidence="3 4">
    <name type="scientific">Leeuwenhoekiella parthenopeia</name>
    <dbReference type="NCBI Taxonomy" id="2890320"/>
    <lineage>
        <taxon>Bacteria</taxon>
        <taxon>Pseudomonadati</taxon>
        <taxon>Bacteroidota</taxon>
        <taxon>Flavobacteriia</taxon>
        <taxon>Flavobacteriales</taxon>
        <taxon>Flavobacteriaceae</taxon>
        <taxon>Leeuwenhoekiella</taxon>
    </lineage>
</organism>
<name>A0ABS8GVE3_9FLAO</name>
<dbReference type="CDD" id="cd00293">
    <property type="entry name" value="USP-like"/>
    <property type="match status" value="1"/>
</dbReference>
<dbReference type="Gene3D" id="3.40.50.620">
    <property type="entry name" value="HUPs"/>
    <property type="match status" value="2"/>
</dbReference>
<feature type="domain" description="UspA" evidence="2">
    <location>
        <begin position="155"/>
        <end position="276"/>
    </location>
</feature>
<evidence type="ECO:0000313" key="4">
    <source>
        <dbReference type="Proteomes" id="UP001197770"/>
    </source>
</evidence>
<dbReference type="Proteomes" id="UP001197770">
    <property type="component" value="Unassembled WGS sequence"/>
</dbReference>
<gene>
    <name evidence="3" type="ORF">LLW17_14630</name>
</gene>
<evidence type="ECO:0000259" key="2">
    <source>
        <dbReference type="Pfam" id="PF00582"/>
    </source>
</evidence>
<dbReference type="Pfam" id="PF00582">
    <property type="entry name" value="Usp"/>
    <property type="match status" value="2"/>
</dbReference>